<organism evidence="2 3">
    <name type="scientific">Terfezia boudieri ATCC MYA-4762</name>
    <dbReference type="NCBI Taxonomy" id="1051890"/>
    <lineage>
        <taxon>Eukaryota</taxon>
        <taxon>Fungi</taxon>
        <taxon>Dikarya</taxon>
        <taxon>Ascomycota</taxon>
        <taxon>Pezizomycotina</taxon>
        <taxon>Pezizomycetes</taxon>
        <taxon>Pezizales</taxon>
        <taxon>Pezizaceae</taxon>
        <taxon>Terfezia</taxon>
    </lineage>
</organism>
<dbReference type="InParanoid" id="A0A3N4M333"/>
<evidence type="ECO:0000313" key="3">
    <source>
        <dbReference type="Proteomes" id="UP000267821"/>
    </source>
</evidence>
<accession>A0A3N4M333</accession>
<dbReference type="AlphaFoldDB" id="A0A3N4M333"/>
<reference evidence="2 3" key="1">
    <citation type="journal article" date="2018" name="Nat. Ecol. Evol.">
        <title>Pezizomycetes genomes reveal the molecular basis of ectomycorrhizal truffle lifestyle.</title>
        <authorList>
            <person name="Murat C."/>
            <person name="Payen T."/>
            <person name="Noel B."/>
            <person name="Kuo A."/>
            <person name="Morin E."/>
            <person name="Chen J."/>
            <person name="Kohler A."/>
            <person name="Krizsan K."/>
            <person name="Balestrini R."/>
            <person name="Da Silva C."/>
            <person name="Montanini B."/>
            <person name="Hainaut M."/>
            <person name="Levati E."/>
            <person name="Barry K.W."/>
            <person name="Belfiori B."/>
            <person name="Cichocki N."/>
            <person name="Clum A."/>
            <person name="Dockter R.B."/>
            <person name="Fauchery L."/>
            <person name="Guy J."/>
            <person name="Iotti M."/>
            <person name="Le Tacon F."/>
            <person name="Lindquist E.A."/>
            <person name="Lipzen A."/>
            <person name="Malagnac F."/>
            <person name="Mello A."/>
            <person name="Molinier V."/>
            <person name="Miyauchi S."/>
            <person name="Poulain J."/>
            <person name="Riccioni C."/>
            <person name="Rubini A."/>
            <person name="Sitrit Y."/>
            <person name="Splivallo R."/>
            <person name="Traeger S."/>
            <person name="Wang M."/>
            <person name="Zifcakova L."/>
            <person name="Wipf D."/>
            <person name="Zambonelli A."/>
            <person name="Paolocci F."/>
            <person name="Nowrousian M."/>
            <person name="Ottonello S."/>
            <person name="Baldrian P."/>
            <person name="Spatafora J.W."/>
            <person name="Henrissat B."/>
            <person name="Nagy L.G."/>
            <person name="Aury J.M."/>
            <person name="Wincker P."/>
            <person name="Grigoriev I.V."/>
            <person name="Bonfante P."/>
            <person name="Martin F.M."/>
        </authorList>
    </citation>
    <scope>NUCLEOTIDE SEQUENCE [LARGE SCALE GENOMIC DNA]</scope>
    <source>
        <strain evidence="2 3">ATCC MYA-4762</strain>
    </source>
</reference>
<feature type="compositionally biased region" description="Acidic residues" evidence="1">
    <location>
        <begin position="119"/>
        <end position="132"/>
    </location>
</feature>
<feature type="region of interest" description="Disordered" evidence="1">
    <location>
        <begin position="91"/>
        <end position="163"/>
    </location>
</feature>
<feature type="compositionally biased region" description="Basic and acidic residues" evidence="1">
    <location>
        <begin position="133"/>
        <end position="155"/>
    </location>
</feature>
<feature type="compositionally biased region" description="Low complexity" evidence="1">
    <location>
        <begin position="25"/>
        <end position="38"/>
    </location>
</feature>
<evidence type="ECO:0000313" key="2">
    <source>
        <dbReference type="EMBL" id="RPB27782.1"/>
    </source>
</evidence>
<name>A0A3N4M333_9PEZI</name>
<proteinExistence type="predicted"/>
<dbReference type="Proteomes" id="UP000267821">
    <property type="component" value="Unassembled WGS sequence"/>
</dbReference>
<keyword evidence="3" id="KW-1185">Reference proteome</keyword>
<feature type="region of interest" description="Disordered" evidence="1">
    <location>
        <begin position="25"/>
        <end position="71"/>
    </location>
</feature>
<dbReference type="EMBL" id="ML121530">
    <property type="protein sequence ID" value="RPB27782.1"/>
    <property type="molecule type" value="Genomic_DNA"/>
</dbReference>
<protein>
    <submittedName>
        <fullName evidence="2">Uncharacterized protein</fullName>
    </submittedName>
</protein>
<gene>
    <name evidence="2" type="ORF">L211DRAFT_890869</name>
</gene>
<evidence type="ECO:0000256" key="1">
    <source>
        <dbReference type="SAM" id="MobiDB-lite"/>
    </source>
</evidence>
<sequence>MPRKPYQKPSKSHKFTRPHITCAKAQAQKRAQQLLAAQRAEHMSASPSPPQSPRSPPKNQAPKASESQKILVRASAQVVGGTRFPEIPLFKVGQRSPGSKKVYVMPQNATLEGKKPVWEEEEEEEEEDEKEEKEEVKKEEKEEQMVCESGGKEVPPHSPPHPN</sequence>
<feature type="compositionally biased region" description="Pro residues" evidence="1">
    <location>
        <begin position="47"/>
        <end position="56"/>
    </location>
</feature>